<feature type="non-terminal residue" evidence="1">
    <location>
        <position position="1"/>
    </location>
</feature>
<name>X0TVL5_9ZZZZ</name>
<proteinExistence type="predicted"/>
<evidence type="ECO:0000313" key="1">
    <source>
        <dbReference type="EMBL" id="GAF97294.1"/>
    </source>
</evidence>
<dbReference type="EMBL" id="BARS01017387">
    <property type="protein sequence ID" value="GAF97294.1"/>
    <property type="molecule type" value="Genomic_DNA"/>
</dbReference>
<gene>
    <name evidence="1" type="ORF">S01H1_28448</name>
</gene>
<organism evidence="1">
    <name type="scientific">marine sediment metagenome</name>
    <dbReference type="NCBI Taxonomy" id="412755"/>
    <lineage>
        <taxon>unclassified sequences</taxon>
        <taxon>metagenomes</taxon>
        <taxon>ecological metagenomes</taxon>
    </lineage>
</organism>
<accession>X0TVL5</accession>
<sequence length="88" mass="10179">PSNREEVKENLKAVQDFKNAILELKVPPRYRDLQLGLIIGFSHLEAELQNPKKMASLQEQRENISKAMGKFKQLEEEYSWLKGLGPKI</sequence>
<protein>
    <submittedName>
        <fullName evidence="1">Uncharacterized protein</fullName>
    </submittedName>
</protein>
<reference evidence="1" key="1">
    <citation type="journal article" date="2014" name="Front. Microbiol.">
        <title>High frequency of phylogenetically diverse reductive dehalogenase-homologous genes in deep subseafloor sedimentary metagenomes.</title>
        <authorList>
            <person name="Kawai M."/>
            <person name="Futagami T."/>
            <person name="Toyoda A."/>
            <person name="Takaki Y."/>
            <person name="Nishi S."/>
            <person name="Hori S."/>
            <person name="Arai W."/>
            <person name="Tsubouchi T."/>
            <person name="Morono Y."/>
            <person name="Uchiyama I."/>
            <person name="Ito T."/>
            <person name="Fujiyama A."/>
            <person name="Inagaki F."/>
            <person name="Takami H."/>
        </authorList>
    </citation>
    <scope>NUCLEOTIDE SEQUENCE</scope>
    <source>
        <strain evidence="1">Expedition CK06-06</strain>
    </source>
</reference>
<comment type="caution">
    <text evidence="1">The sequence shown here is derived from an EMBL/GenBank/DDBJ whole genome shotgun (WGS) entry which is preliminary data.</text>
</comment>
<dbReference type="AlphaFoldDB" id="X0TVL5"/>